<evidence type="ECO:0000256" key="1">
    <source>
        <dbReference type="SAM" id="Phobius"/>
    </source>
</evidence>
<feature type="transmembrane region" description="Helical" evidence="1">
    <location>
        <begin position="71"/>
        <end position="89"/>
    </location>
</feature>
<evidence type="ECO:0000313" key="3">
    <source>
        <dbReference type="Proteomes" id="UP001499909"/>
    </source>
</evidence>
<accession>A0ABP7MVD9</accession>
<keyword evidence="1" id="KW-0812">Transmembrane</keyword>
<protein>
    <recommendedName>
        <fullName evidence="4">HPP family protein</fullName>
    </recommendedName>
</protein>
<keyword evidence="1" id="KW-1133">Transmembrane helix</keyword>
<feature type="transmembrane region" description="Helical" evidence="1">
    <location>
        <begin position="122"/>
        <end position="141"/>
    </location>
</feature>
<dbReference type="EMBL" id="BAABDH010000022">
    <property type="protein sequence ID" value="GAA3930838.1"/>
    <property type="molecule type" value="Genomic_DNA"/>
</dbReference>
<keyword evidence="1" id="KW-0472">Membrane</keyword>
<organism evidence="2 3">
    <name type="scientific">Hymenobacter algoricola</name>
    <dbReference type="NCBI Taxonomy" id="486267"/>
    <lineage>
        <taxon>Bacteria</taxon>
        <taxon>Pseudomonadati</taxon>
        <taxon>Bacteroidota</taxon>
        <taxon>Cytophagia</taxon>
        <taxon>Cytophagales</taxon>
        <taxon>Hymenobacteraceae</taxon>
        <taxon>Hymenobacter</taxon>
    </lineage>
</organism>
<feature type="transmembrane region" description="Helical" evidence="1">
    <location>
        <begin position="95"/>
        <end position="113"/>
    </location>
</feature>
<proteinExistence type="predicted"/>
<feature type="transmembrane region" description="Helical" evidence="1">
    <location>
        <begin position="38"/>
        <end position="59"/>
    </location>
</feature>
<comment type="caution">
    <text evidence="2">The sequence shown here is derived from an EMBL/GenBank/DDBJ whole genome shotgun (WGS) entry which is preliminary data.</text>
</comment>
<evidence type="ECO:0008006" key="4">
    <source>
        <dbReference type="Google" id="ProtNLM"/>
    </source>
</evidence>
<feature type="transmembrane region" description="Helical" evidence="1">
    <location>
        <begin position="147"/>
        <end position="166"/>
    </location>
</feature>
<name>A0ABP7MVD9_9BACT</name>
<reference evidence="3" key="1">
    <citation type="journal article" date="2019" name="Int. J. Syst. Evol. Microbiol.">
        <title>The Global Catalogue of Microorganisms (GCM) 10K type strain sequencing project: providing services to taxonomists for standard genome sequencing and annotation.</title>
        <authorList>
            <consortium name="The Broad Institute Genomics Platform"/>
            <consortium name="The Broad Institute Genome Sequencing Center for Infectious Disease"/>
            <person name="Wu L."/>
            <person name="Ma J."/>
        </authorList>
    </citation>
    <scope>NUCLEOTIDE SEQUENCE [LARGE SCALE GENOMIC DNA]</scope>
    <source>
        <strain evidence="3">JCM 17214</strain>
    </source>
</reference>
<feature type="transmembrane region" description="Helical" evidence="1">
    <location>
        <begin position="12"/>
        <end position="32"/>
    </location>
</feature>
<dbReference type="Proteomes" id="UP001499909">
    <property type="component" value="Unassembled WGS sequence"/>
</dbReference>
<sequence length="176" mass="20275">MKWTDNYYKNRPLFNSILAGALYFLFCWSLDYGDLTKGLFMSLMLFLPGLTFPLTTCYYRTDNIKYSSFHRIIHFVLSVGIYHGSVWLFSAEGQIKYITILAGLLGSLLFQLLTKFILKKEITLTQIALTSLLSGLAFLPYELSERLGIFIGLAVFLWTITNGITLNKEYRKATYR</sequence>
<evidence type="ECO:0000313" key="2">
    <source>
        <dbReference type="EMBL" id="GAA3930838.1"/>
    </source>
</evidence>
<keyword evidence="3" id="KW-1185">Reference proteome</keyword>
<gene>
    <name evidence="2" type="ORF">GCM10022406_15190</name>
</gene>